<protein>
    <submittedName>
        <fullName evidence="2">Uncharacterized protein</fullName>
    </submittedName>
</protein>
<evidence type="ECO:0000313" key="2">
    <source>
        <dbReference type="EMBL" id="KPM36688.1"/>
    </source>
</evidence>
<dbReference type="OrthoDB" id="4778315at2759"/>
<evidence type="ECO:0000256" key="1">
    <source>
        <dbReference type="SAM" id="MobiDB-lite"/>
    </source>
</evidence>
<dbReference type="EMBL" id="LKCW01000194">
    <property type="protein sequence ID" value="KPM36688.1"/>
    <property type="molecule type" value="Genomic_DNA"/>
</dbReference>
<comment type="caution">
    <text evidence="2">The sequence shown here is derived from an EMBL/GenBank/DDBJ whole genome shotgun (WGS) entry which is preliminary data.</text>
</comment>
<gene>
    <name evidence="2" type="ORF">AK830_g9877</name>
</gene>
<keyword evidence="3" id="KW-1185">Reference proteome</keyword>
<reference evidence="2 3" key="1">
    <citation type="submission" date="2015-09" db="EMBL/GenBank/DDBJ databases">
        <title>Draft genome of a European isolate of the apple canker pathogen Neonectria ditissima.</title>
        <authorList>
            <person name="Gomez-Cortecero A."/>
            <person name="Harrison R.J."/>
            <person name="Armitage A.D."/>
        </authorList>
    </citation>
    <scope>NUCLEOTIDE SEQUENCE [LARGE SCALE GENOMIC DNA]</scope>
    <source>
        <strain evidence="2 3">R09/05</strain>
    </source>
</reference>
<feature type="region of interest" description="Disordered" evidence="1">
    <location>
        <begin position="1"/>
        <end position="98"/>
    </location>
</feature>
<feature type="compositionally biased region" description="Low complexity" evidence="1">
    <location>
        <begin position="57"/>
        <end position="73"/>
    </location>
</feature>
<evidence type="ECO:0000313" key="3">
    <source>
        <dbReference type="Proteomes" id="UP000050424"/>
    </source>
</evidence>
<dbReference type="AlphaFoldDB" id="A0A0P7B8H5"/>
<proteinExistence type="predicted"/>
<name>A0A0P7B8H5_9HYPO</name>
<organism evidence="2 3">
    <name type="scientific">Neonectria ditissima</name>
    <dbReference type="NCBI Taxonomy" id="78410"/>
    <lineage>
        <taxon>Eukaryota</taxon>
        <taxon>Fungi</taxon>
        <taxon>Dikarya</taxon>
        <taxon>Ascomycota</taxon>
        <taxon>Pezizomycotina</taxon>
        <taxon>Sordariomycetes</taxon>
        <taxon>Hypocreomycetidae</taxon>
        <taxon>Hypocreales</taxon>
        <taxon>Nectriaceae</taxon>
        <taxon>Neonectria</taxon>
    </lineage>
</organism>
<sequence length="213" mass="22310">MNGSQPPESQKPPPASPAGTNGHNSNSSSSLAAKKRKKDGLKPIITMEGATTQTPGVPSVSQRFQQSPQQWQRAIVSASQRPSSIDGQPSSIPHPAFPKSHIPPCISSSLLLPLDLASSPPASYLSAAALFCVLRAQPAPATRSSKTSKPLPPPLFSRFFARLTPRLACSPASPPVRQPATCLRVFVFASPTSEKSQRVSHPGVSVASASCAM</sequence>
<accession>A0A0P7B8H5</accession>
<feature type="compositionally biased region" description="Polar residues" evidence="1">
    <location>
        <begin position="77"/>
        <end position="91"/>
    </location>
</feature>
<dbReference type="Proteomes" id="UP000050424">
    <property type="component" value="Unassembled WGS sequence"/>
</dbReference>